<evidence type="ECO:0000313" key="1">
    <source>
        <dbReference type="EMBL" id="RAZ80714.1"/>
    </source>
</evidence>
<proteinExistence type="predicted"/>
<evidence type="ECO:0008006" key="3">
    <source>
        <dbReference type="Google" id="ProtNLM"/>
    </source>
</evidence>
<organism evidence="1 2">
    <name type="scientific">Planococcus halotolerans</name>
    <dbReference type="NCBI Taxonomy" id="2233542"/>
    <lineage>
        <taxon>Bacteria</taxon>
        <taxon>Bacillati</taxon>
        <taxon>Bacillota</taxon>
        <taxon>Bacilli</taxon>
        <taxon>Bacillales</taxon>
        <taxon>Caryophanaceae</taxon>
        <taxon>Planococcus</taxon>
    </lineage>
</organism>
<dbReference type="RefSeq" id="WP_112221145.1">
    <property type="nucleotide sequence ID" value="NZ_CP196859.1"/>
</dbReference>
<protein>
    <recommendedName>
        <fullName evidence="3">Glycosyl transferase family 1 domain-containing protein</fullName>
    </recommendedName>
</protein>
<comment type="caution">
    <text evidence="1">The sequence shown here is derived from an EMBL/GenBank/DDBJ whole genome shotgun (WGS) entry which is preliminary data.</text>
</comment>
<keyword evidence="2" id="KW-1185">Reference proteome</keyword>
<dbReference type="Gene3D" id="3.40.50.2000">
    <property type="entry name" value="Glycogen Phosphorylase B"/>
    <property type="match status" value="1"/>
</dbReference>
<evidence type="ECO:0000313" key="2">
    <source>
        <dbReference type="Proteomes" id="UP000251002"/>
    </source>
</evidence>
<name>A0A365L5L1_9BACL</name>
<gene>
    <name evidence="1" type="ORF">DP120_00020</name>
</gene>
<accession>A0A365L5L1</accession>
<reference evidence="1 2" key="1">
    <citation type="submission" date="2018-06" db="EMBL/GenBank/DDBJ databases">
        <title>The draft genome sequences of strains SCU63 and S1.</title>
        <authorList>
            <person name="Gan L."/>
        </authorList>
    </citation>
    <scope>NUCLEOTIDE SEQUENCE [LARGE SCALE GENOMIC DNA]</scope>
    <source>
        <strain evidence="1 2">SCU63</strain>
    </source>
</reference>
<sequence>MKKILMVVPAIDIRIVKFAEVFSSKNYAITIVTDKKYTSTYQERLNKINNLKVIVIYKKDYIPTQIIFDPYRFLIYKKIFREEYEFIYSRDAYISYVVLKLSKKKDNVYVDIADDLLSVANQTNSISKKLYNFIINTKKVEKFVITNAGKVMFVCHAAKTHFLKRHNLDRENTYIVSNAPFFHKQIIKESVYIGSEIKILYTGTIDKGIRDFETILSTDSYLTNKIIVDCYVFNHDKSQYVKEIKEKASFLKNIEINFNAPVKNLNYKNLLAEYQIGIIPHARNEVTDFTIPNKIYDYWENNMLIISSDNPSIVGELNELKQILFYEGENPVSLAGILNDLNNKNFSITTFTSENSFLQEAKNIF</sequence>
<dbReference type="AlphaFoldDB" id="A0A365L5L1"/>
<dbReference type="EMBL" id="QLZR01000001">
    <property type="protein sequence ID" value="RAZ80714.1"/>
    <property type="molecule type" value="Genomic_DNA"/>
</dbReference>
<dbReference type="Proteomes" id="UP000251002">
    <property type="component" value="Unassembled WGS sequence"/>
</dbReference>
<dbReference type="SUPFAM" id="SSF53756">
    <property type="entry name" value="UDP-Glycosyltransferase/glycogen phosphorylase"/>
    <property type="match status" value="1"/>
</dbReference>